<sequence length="692" mass="75970">MDTPNEFGVPASSPQRPTTSVETTNTRPNATPKHGRTHLPEHATFRTGPNLLSPPQERGEAHDAHDTSPSQHHHHHQSYGTSIPTSIGRSHPPTPPAHEGRFDDWLAWLEQQAARSDGLTIPAQHSYAHLAGSPLPQRTTIKGPVLGSYTPSSGHVRGDAVGTQANTVQNRSKTGQRYSQLIPHHKHHSLVHHGFPDSAPLPPIQEWPTSALGVRPSRPSTPLSRRTRALPIATSDGPSPGHDGITPPDKKTLKKLASFERRAEITRKASIAKSIAKAMDPPAIPKRNPAAKAGTKRKNPQRSPGQVAATPAPSLRSPHANLYTPGPTYGYTPTPVTPNAQPVPHGLPSPSGYGPYGNPYAIHPPQNSRHLHQPHMYEQPHQAQAQGETQPYIPSPFPTHNLSQGLSHTIHNSDHFRYDHSMATFHNDYLHGTVPAATGMSHQQIMKPRTPSPEPIDYDLLPQPITRTYADYKYSVIHYTLSASSSYVFAQSFVSDLFALNLPSDEYKWTTHSTPGFISNGTRGSLIVLHNASDPFERGIPPTNTTSIGTYGLAHDEIHWITYAPGIQGLLEWCQSHGDIVQKGKWTWNMAKASEARFHRAYWMAATMGAMGGLLNRGDVRDDDDMFGVIEDYEEEWIATEQDLQGAADWGVGMDKADEAWREVQQEAEETDGIGAEHVITASSEWESFSSE</sequence>
<evidence type="ECO:0000313" key="3">
    <source>
        <dbReference type="Proteomes" id="UP000800096"/>
    </source>
</evidence>
<gene>
    <name evidence="2" type="ORF">BDU57DRAFT_536814</name>
</gene>
<reference evidence="2" key="1">
    <citation type="journal article" date="2020" name="Stud. Mycol.">
        <title>101 Dothideomycetes genomes: a test case for predicting lifestyles and emergence of pathogens.</title>
        <authorList>
            <person name="Haridas S."/>
            <person name="Albert R."/>
            <person name="Binder M."/>
            <person name="Bloem J."/>
            <person name="Labutti K."/>
            <person name="Salamov A."/>
            <person name="Andreopoulos B."/>
            <person name="Baker S."/>
            <person name="Barry K."/>
            <person name="Bills G."/>
            <person name="Bluhm B."/>
            <person name="Cannon C."/>
            <person name="Castanera R."/>
            <person name="Culley D."/>
            <person name="Daum C."/>
            <person name="Ezra D."/>
            <person name="Gonzalez J."/>
            <person name="Henrissat B."/>
            <person name="Kuo A."/>
            <person name="Liang C."/>
            <person name="Lipzen A."/>
            <person name="Lutzoni F."/>
            <person name="Magnuson J."/>
            <person name="Mondo S."/>
            <person name="Nolan M."/>
            <person name="Ohm R."/>
            <person name="Pangilinan J."/>
            <person name="Park H.-J."/>
            <person name="Ramirez L."/>
            <person name="Alfaro M."/>
            <person name="Sun H."/>
            <person name="Tritt A."/>
            <person name="Yoshinaga Y."/>
            <person name="Zwiers L.-H."/>
            <person name="Turgeon B."/>
            <person name="Goodwin S."/>
            <person name="Spatafora J."/>
            <person name="Crous P."/>
            <person name="Grigoriev I."/>
        </authorList>
    </citation>
    <scope>NUCLEOTIDE SEQUENCE</scope>
    <source>
        <strain evidence="2">HMLAC05119</strain>
    </source>
</reference>
<feature type="region of interest" description="Disordered" evidence="1">
    <location>
        <begin position="274"/>
        <end position="347"/>
    </location>
</feature>
<organism evidence="2 3">
    <name type="scientific">Ampelomyces quisqualis</name>
    <name type="common">Powdery mildew agent</name>
    <dbReference type="NCBI Taxonomy" id="50730"/>
    <lineage>
        <taxon>Eukaryota</taxon>
        <taxon>Fungi</taxon>
        <taxon>Dikarya</taxon>
        <taxon>Ascomycota</taxon>
        <taxon>Pezizomycotina</taxon>
        <taxon>Dothideomycetes</taxon>
        <taxon>Pleosporomycetidae</taxon>
        <taxon>Pleosporales</taxon>
        <taxon>Pleosporineae</taxon>
        <taxon>Phaeosphaeriaceae</taxon>
        <taxon>Ampelomyces</taxon>
    </lineage>
</organism>
<dbReference type="Proteomes" id="UP000800096">
    <property type="component" value="Unassembled WGS sequence"/>
</dbReference>
<dbReference type="AlphaFoldDB" id="A0A6A5QVZ0"/>
<feature type="compositionally biased region" description="Low complexity" evidence="1">
    <location>
        <begin position="215"/>
        <end position="224"/>
    </location>
</feature>
<keyword evidence="3" id="KW-1185">Reference proteome</keyword>
<name>A0A6A5QVZ0_AMPQU</name>
<dbReference type="OrthoDB" id="3785839at2759"/>
<proteinExistence type="predicted"/>
<evidence type="ECO:0000313" key="2">
    <source>
        <dbReference type="EMBL" id="KAF1919875.1"/>
    </source>
</evidence>
<feature type="compositionally biased region" description="Low complexity" evidence="1">
    <location>
        <begin position="323"/>
        <end position="338"/>
    </location>
</feature>
<feature type="compositionally biased region" description="Basic and acidic residues" evidence="1">
    <location>
        <begin position="57"/>
        <end position="66"/>
    </location>
</feature>
<evidence type="ECO:0000256" key="1">
    <source>
        <dbReference type="SAM" id="MobiDB-lite"/>
    </source>
</evidence>
<feature type="region of interest" description="Disordered" evidence="1">
    <location>
        <begin position="210"/>
        <end position="251"/>
    </location>
</feature>
<protein>
    <submittedName>
        <fullName evidence="2">Uncharacterized protein</fullName>
    </submittedName>
</protein>
<dbReference type="EMBL" id="ML979133">
    <property type="protein sequence ID" value="KAF1919875.1"/>
    <property type="molecule type" value="Genomic_DNA"/>
</dbReference>
<feature type="compositionally biased region" description="Polar residues" evidence="1">
    <location>
        <begin position="12"/>
        <end position="29"/>
    </location>
</feature>
<feature type="region of interest" description="Disordered" evidence="1">
    <location>
        <begin position="1"/>
        <end position="100"/>
    </location>
</feature>
<accession>A0A6A5QVZ0</accession>
<feature type="compositionally biased region" description="Polar residues" evidence="1">
    <location>
        <begin position="79"/>
        <end position="88"/>
    </location>
</feature>